<accession>A0A5B7GQM2</accession>
<comment type="caution">
    <text evidence="1">The sequence shown here is derived from an EMBL/GenBank/DDBJ whole genome shotgun (WGS) entry which is preliminary data.</text>
</comment>
<gene>
    <name evidence="1" type="ORF">E2C01_053629</name>
</gene>
<protein>
    <submittedName>
        <fullName evidence="1">Uncharacterized protein</fullName>
    </submittedName>
</protein>
<evidence type="ECO:0000313" key="2">
    <source>
        <dbReference type="Proteomes" id="UP000324222"/>
    </source>
</evidence>
<sequence length="111" mass="11969">MTPLASQSASVCLARHVTSSPPLVQAPHLRPRSPCPLCCPLLYVNLIFISVMAASSDSTTTTTTTTTVDTMPILSSWNNICTVSEALLSYGIPLVLPPNRFLPLCHKGKRF</sequence>
<dbReference type="EMBL" id="VSRR010016704">
    <property type="protein sequence ID" value="MPC59605.1"/>
    <property type="molecule type" value="Genomic_DNA"/>
</dbReference>
<proteinExistence type="predicted"/>
<keyword evidence="2" id="KW-1185">Reference proteome</keyword>
<name>A0A5B7GQM2_PORTR</name>
<reference evidence="1 2" key="1">
    <citation type="submission" date="2019-05" db="EMBL/GenBank/DDBJ databases">
        <title>Another draft genome of Portunus trituberculatus and its Hox gene families provides insights of decapod evolution.</title>
        <authorList>
            <person name="Jeong J.-H."/>
            <person name="Song I."/>
            <person name="Kim S."/>
            <person name="Choi T."/>
            <person name="Kim D."/>
            <person name="Ryu S."/>
            <person name="Kim W."/>
        </authorList>
    </citation>
    <scope>NUCLEOTIDE SEQUENCE [LARGE SCALE GENOMIC DNA]</scope>
    <source>
        <tissue evidence="1">Muscle</tissue>
    </source>
</reference>
<dbReference type="AlphaFoldDB" id="A0A5B7GQM2"/>
<organism evidence="1 2">
    <name type="scientific">Portunus trituberculatus</name>
    <name type="common">Swimming crab</name>
    <name type="synonym">Neptunus trituberculatus</name>
    <dbReference type="NCBI Taxonomy" id="210409"/>
    <lineage>
        <taxon>Eukaryota</taxon>
        <taxon>Metazoa</taxon>
        <taxon>Ecdysozoa</taxon>
        <taxon>Arthropoda</taxon>
        <taxon>Crustacea</taxon>
        <taxon>Multicrustacea</taxon>
        <taxon>Malacostraca</taxon>
        <taxon>Eumalacostraca</taxon>
        <taxon>Eucarida</taxon>
        <taxon>Decapoda</taxon>
        <taxon>Pleocyemata</taxon>
        <taxon>Brachyura</taxon>
        <taxon>Eubrachyura</taxon>
        <taxon>Portunoidea</taxon>
        <taxon>Portunidae</taxon>
        <taxon>Portuninae</taxon>
        <taxon>Portunus</taxon>
    </lineage>
</organism>
<evidence type="ECO:0000313" key="1">
    <source>
        <dbReference type="EMBL" id="MPC59605.1"/>
    </source>
</evidence>
<dbReference type="Proteomes" id="UP000324222">
    <property type="component" value="Unassembled WGS sequence"/>
</dbReference>